<dbReference type="InterPro" id="IPR011993">
    <property type="entry name" value="PH-like_dom_sf"/>
</dbReference>
<organism evidence="4 5">
    <name type="scientific">Leucocoprinus leucothites</name>
    <dbReference type="NCBI Taxonomy" id="201217"/>
    <lineage>
        <taxon>Eukaryota</taxon>
        <taxon>Fungi</taxon>
        <taxon>Dikarya</taxon>
        <taxon>Basidiomycota</taxon>
        <taxon>Agaricomycotina</taxon>
        <taxon>Agaricomycetes</taxon>
        <taxon>Agaricomycetidae</taxon>
        <taxon>Agaricales</taxon>
        <taxon>Agaricineae</taxon>
        <taxon>Agaricaceae</taxon>
        <taxon>Leucocoprinus</taxon>
    </lineage>
</organism>
<gene>
    <name evidence="4" type="ORF">D9756_008689</name>
</gene>
<accession>A0A8H5FVP5</accession>
<dbReference type="SUPFAM" id="SSF50729">
    <property type="entry name" value="PH domain-like"/>
    <property type="match status" value="1"/>
</dbReference>
<evidence type="ECO:0000259" key="2">
    <source>
        <dbReference type="PROSITE" id="PS50108"/>
    </source>
</evidence>
<dbReference type="Gene3D" id="2.30.29.30">
    <property type="entry name" value="Pleckstrin-homology domain (PH domain)/Phosphotyrosine-binding domain (PTB)"/>
    <property type="match status" value="1"/>
</dbReference>
<feature type="domain" description="WH1" evidence="3">
    <location>
        <begin position="94"/>
        <end position="231"/>
    </location>
</feature>
<name>A0A8H5FVP5_9AGAR</name>
<feature type="compositionally biased region" description="Low complexity" evidence="1">
    <location>
        <begin position="10"/>
        <end position="35"/>
    </location>
</feature>
<dbReference type="PROSITE" id="PS50108">
    <property type="entry name" value="CRIB"/>
    <property type="match status" value="1"/>
</dbReference>
<dbReference type="PROSITE" id="PS50229">
    <property type="entry name" value="WH1"/>
    <property type="match status" value="1"/>
</dbReference>
<dbReference type="InterPro" id="IPR000697">
    <property type="entry name" value="WH1/EVH1_dom"/>
</dbReference>
<feature type="region of interest" description="Disordered" evidence="1">
    <location>
        <begin position="1"/>
        <end position="54"/>
    </location>
</feature>
<comment type="caution">
    <text evidence="4">The sequence shown here is derived from an EMBL/GenBank/DDBJ whole genome shotgun (WGS) entry which is preliminary data.</text>
</comment>
<feature type="compositionally biased region" description="Basic residues" evidence="1">
    <location>
        <begin position="244"/>
        <end position="255"/>
    </location>
</feature>
<dbReference type="OrthoDB" id="8963340at2759"/>
<evidence type="ECO:0000313" key="4">
    <source>
        <dbReference type="EMBL" id="KAF5350488.1"/>
    </source>
</evidence>
<dbReference type="Pfam" id="PF00568">
    <property type="entry name" value="WH1"/>
    <property type="match status" value="1"/>
</dbReference>
<dbReference type="Proteomes" id="UP000559027">
    <property type="component" value="Unassembled WGS sequence"/>
</dbReference>
<feature type="region of interest" description="Disordered" evidence="1">
    <location>
        <begin position="244"/>
        <end position="272"/>
    </location>
</feature>
<evidence type="ECO:0000256" key="1">
    <source>
        <dbReference type="SAM" id="MobiDB-lite"/>
    </source>
</evidence>
<evidence type="ECO:0008006" key="6">
    <source>
        <dbReference type="Google" id="ProtNLM"/>
    </source>
</evidence>
<dbReference type="EMBL" id="JAACJO010000014">
    <property type="protein sequence ID" value="KAF5350488.1"/>
    <property type="molecule type" value="Genomic_DNA"/>
</dbReference>
<evidence type="ECO:0000259" key="3">
    <source>
        <dbReference type="PROSITE" id="PS50229"/>
    </source>
</evidence>
<evidence type="ECO:0000313" key="5">
    <source>
        <dbReference type="Proteomes" id="UP000559027"/>
    </source>
</evidence>
<feature type="domain" description="CRIB" evidence="2">
    <location>
        <begin position="274"/>
        <end position="289"/>
    </location>
</feature>
<reference evidence="4 5" key="1">
    <citation type="journal article" date="2020" name="ISME J.">
        <title>Uncovering the hidden diversity of litter-decomposition mechanisms in mushroom-forming fungi.</title>
        <authorList>
            <person name="Floudas D."/>
            <person name="Bentzer J."/>
            <person name="Ahren D."/>
            <person name="Johansson T."/>
            <person name="Persson P."/>
            <person name="Tunlid A."/>
        </authorList>
    </citation>
    <scope>NUCLEOTIDE SEQUENCE [LARGE SCALE GENOMIC DNA]</scope>
    <source>
        <strain evidence="4 5">CBS 146.42</strain>
    </source>
</reference>
<keyword evidence="5" id="KW-1185">Reference proteome</keyword>
<protein>
    <recommendedName>
        <fullName evidence="6">CRIB domain-containing protein</fullName>
    </recommendedName>
</protein>
<dbReference type="InterPro" id="IPR000095">
    <property type="entry name" value="CRIB_dom"/>
</dbReference>
<dbReference type="AlphaFoldDB" id="A0A8H5FVP5"/>
<sequence length="356" mass="38439">MSTSESTQMTGTVTSSASSSHSSGSQSSLLSGAEALHGEQRVTPSRPTMPGRSGSVLHVRMVSNPADYLLPGVTPGTYVLYAIAGARVYHSTQLTSNHTSSLGFGRGRRGTKDKNNGNQWIYSHLKGTLVFGRDKSSTGTEATTVEELAASNRGEDEPSGEWWFQLVDDEADKVVWKFKLPLSPGSKFSYELDRPFFHVFQGSSRKYGFLFDDDKESATFSSEVTTHITAAAAALSKLSKGRSRSLRFKSSKKLKSREPSSPSPQAGGISAAVVSSPAPNSFKHVAHIGLNQMSGAIETSKNLDPAFREILADLRMQTKSDVTESAVLEHLDFVQGFWKDIGTVQRSTGSRPVPVI</sequence>
<proteinExistence type="predicted"/>